<name>A0ABP7PUK7_9SPHI</name>
<proteinExistence type="predicted"/>
<gene>
    <name evidence="1" type="ORF">GCM10022246_24740</name>
</gene>
<evidence type="ECO:0000313" key="1">
    <source>
        <dbReference type="EMBL" id="GAA3971306.1"/>
    </source>
</evidence>
<dbReference type="EMBL" id="BAABAK010000011">
    <property type="protein sequence ID" value="GAA3971306.1"/>
    <property type="molecule type" value="Genomic_DNA"/>
</dbReference>
<protein>
    <submittedName>
        <fullName evidence="1">Uncharacterized protein</fullName>
    </submittedName>
</protein>
<organism evidence="1 2">
    <name type="scientific">Pedobacter ginsengiterrae</name>
    <dbReference type="NCBI Taxonomy" id="871696"/>
    <lineage>
        <taxon>Bacteria</taxon>
        <taxon>Pseudomonadati</taxon>
        <taxon>Bacteroidota</taxon>
        <taxon>Sphingobacteriia</taxon>
        <taxon>Sphingobacteriales</taxon>
        <taxon>Sphingobacteriaceae</taxon>
        <taxon>Pedobacter</taxon>
    </lineage>
</organism>
<comment type="caution">
    <text evidence="1">The sequence shown here is derived from an EMBL/GenBank/DDBJ whole genome shotgun (WGS) entry which is preliminary data.</text>
</comment>
<reference evidence="2" key="1">
    <citation type="journal article" date="2019" name="Int. J. Syst. Evol. Microbiol.">
        <title>The Global Catalogue of Microorganisms (GCM) 10K type strain sequencing project: providing services to taxonomists for standard genome sequencing and annotation.</title>
        <authorList>
            <consortium name="The Broad Institute Genomics Platform"/>
            <consortium name="The Broad Institute Genome Sequencing Center for Infectious Disease"/>
            <person name="Wu L."/>
            <person name="Ma J."/>
        </authorList>
    </citation>
    <scope>NUCLEOTIDE SEQUENCE [LARGE SCALE GENOMIC DNA]</scope>
    <source>
        <strain evidence="2">JCM 17338</strain>
    </source>
</reference>
<keyword evidence="2" id="KW-1185">Reference proteome</keyword>
<sequence>MSSSCLFEPSFSLNAETYFSDNNVEVAVVFEQPEDESLIIAYEWYLDNCLVIDNNNLLFASSLSCGSHQIAVRVLTREGWSGIVSHEFSTCRLPVSIVISGPETVPEGDQATYKVFRTFTDGYAEELTSKYTFQSSAGGTFSGNIFTAINDDQDFQNKAVTIGALEDGEVKAVRVITVINVTQVTLAFIKITGPASLNEGASGTYTVMGTYSDGSIADISSQYSFSASEGFFNGQVYTAVVNTISGDSRQVSISASQDGLVKATLQINVIDNSIGAGILVVDFYNNTGLNIIAFLENADIPHNHNPAFTGNNIVPGATLPASALILASDLNPSNTNWRFEFNLAKLIAENPLVSDFAFSINGRGTSAGQLTGAYSLRSSDAVMVMNGNTGNYMPSVSGGSNIGGLTNFDRPISAGANGSYLESDLPVIIRFNYNVPSKTLSYSSPVTINYNLQRNPPPPSVDANFSLQKNGVSTDLVTFVGTGTSNGSYNIGDTLTVNTFHYLSTRWPDDASLSLDIKDNSGNVVHHFQGGVVDVADVHSHSFVLTDNLYLIEVSSHSTDTSLSTPGYKMFNDRSDIGDGAVLISITDSTTGYVMLDHFPMPAYNSPRNGAYNVVNDNGSQLVAIENTSNQQISITLKSDHGFQETFDLGAVNGVVKTVTDKSGIEVYINQLPI</sequence>
<dbReference type="Proteomes" id="UP001501081">
    <property type="component" value="Unassembled WGS sequence"/>
</dbReference>
<accession>A0ABP7PUK7</accession>
<dbReference type="RefSeq" id="WP_344767456.1">
    <property type="nucleotide sequence ID" value="NZ_BAABAK010000011.1"/>
</dbReference>
<evidence type="ECO:0000313" key="2">
    <source>
        <dbReference type="Proteomes" id="UP001501081"/>
    </source>
</evidence>